<comment type="caution">
    <text evidence="2">The sequence shown here is derived from an EMBL/GenBank/DDBJ whole genome shotgun (WGS) entry which is preliminary data.</text>
</comment>
<gene>
    <name evidence="2" type="ORF">E0E04_07650</name>
</gene>
<reference evidence="2 3" key="1">
    <citation type="submission" date="2019-03" db="EMBL/GenBank/DDBJ databases">
        <authorList>
            <person name="Fan P."/>
        </authorList>
    </citation>
    <scope>NUCLEOTIDE SEQUENCE [LARGE SCALE GENOMIC DNA]</scope>
    <source>
        <strain evidence="2 3">KCJ4950</strain>
    </source>
</reference>
<dbReference type="RefSeq" id="WP_132869881.1">
    <property type="nucleotide sequence ID" value="NZ_SJWY01000206.1"/>
</dbReference>
<dbReference type="InterPro" id="IPR001509">
    <property type="entry name" value="Epimerase_deHydtase"/>
</dbReference>
<dbReference type="SUPFAM" id="SSF51735">
    <property type="entry name" value="NAD(P)-binding Rossmann-fold domains"/>
    <property type="match status" value="1"/>
</dbReference>
<evidence type="ECO:0000313" key="3">
    <source>
        <dbReference type="Proteomes" id="UP000295231"/>
    </source>
</evidence>
<dbReference type="Proteomes" id="UP000295231">
    <property type="component" value="Unassembled WGS sequence"/>
</dbReference>
<feature type="domain" description="NAD-dependent epimerase/dehydratase" evidence="1">
    <location>
        <begin position="4"/>
        <end position="207"/>
    </location>
</feature>
<organism evidence="2 3">
    <name type="scientific">Streptococcus vicugnae</name>
    <dbReference type="NCBI Taxonomy" id="2740579"/>
    <lineage>
        <taxon>Bacteria</taxon>
        <taxon>Bacillati</taxon>
        <taxon>Bacillota</taxon>
        <taxon>Bacilli</taxon>
        <taxon>Lactobacillales</taxon>
        <taxon>Streptococcaceae</taxon>
        <taxon>Streptococcus</taxon>
    </lineage>
</organism>
<proteinExistence type="predicted"/>
<dbReference type="PANTHER" id="PTHR43245">
    <property type="entry name" value="BIFUNCTIONAL POLYMYXIN RESISTANCE PROTEIN ARNA"/>
    <property type="match status" value="1"/>
</dbReference>
<keyword evidence="3" id="KW-1185">Reference proteome</keyword>
<dbReference type="InterPro" id="IPR050177">
    <property type="entry name" value="Lipid_A_modif_metabolic_enz"/>
</dbReference>
<sequence length="300" mass="35133">MKTVLVTGGTVFVSKYAAAYFLKQGYDVYVLNRNTKTQVEGVTLIQADRHNLENRLKGLHFDLVLDVTAYKASDITCLVEALDSFDTYIMISSSSVYPENGPQPFLETSQVGENKFWGQYGLDKIAAEKRLLELVPEAYILRPPYLYGSMNNVYREAFVFDCAKDDLPFYLPRHGELKLQFFYIKDLCRMMEAIIEKRPAEHLYNVGNTEVISTRQWVKLCYACSNKIPEFIEVFDEVDQRNYFSFYDYEFFLDVKRQEKLLPELTPLEIGLKESYTWCENHVFDVKKKPFFDYIEKHLK</sequence>
<dbReference type="Pfam" id="PF01370">
    <property type="entry name" value="Epimerase"/>
    <property type="match status" value="1"/>
</dbReference>
<dbReference type="EMBL" id="SJWY01000206">
    <property type="protein sequence ID" value="TDE70758.1"/>
    <property type="molecule type" value="Genomic_DNA"/>
</dbReference>
<dbReference type="InterPro" id="IPR036291">
    <property type="entry name" value="NAD(P)-bd_dom_sf"/>
</dbReference>
<protein>
    <submittedName>
        <fullName evidence="2">NAD-dependent epimerase/dehydratase family protein</fullName>
    </submittedName>
</protein>
<evidence type="ECO:0000259" key="1">
    <source>
        <dbReference type="Pfam" id="PF01370"/>
    </source>
</evidence>
<accession>A0A4R5G492</accession>
<name>A0A4R5G492_9STRE</name>
<evidence type="ECO:0000313" key="2">
    <source>
        <dbReference type="EMBL" id="TDE70758.1"/>
    </source>
</evidence>
<dbReference type="Gene3D" id="3.40.50.720">
    <property type="entry name" value="NAD(P)-binding Rossmann-like Domain"/>
    <property type="match status" value="1"/>
</dbReference>
<dbReference type="AlphaFoldDB" id="A0A4R5G492"/>